<reference evidence="4 6" key="2">
    <citation type="submission" date="2018-04" db="EMBL/GenBank/DDBJ databases">
        <title>Genomic sequence of a freshwater isolate of Shewanella morhuae.</title>
        <authorList>
            <person name="Castillo D.E."/>
            <person name="Gram L."/>
        </authorList>
    </citation>
    <scope>NUCLEOTIDE SEQUENCE [LARGE SCALE GENOMIC DNA]</scope>
    <source>
        <strain evidence="4 6">CW7</strain>
    </source>
</reference>
<dbReference type="Proteomes" id="UP000255061">
    <property type="component" value="Unassembled WGS sequence"/>
</dbReference>
<dbReference type="RefSeq" id="WP_107884742.1">
    <property type="nucleotide sequence ID" value="NZ_PYSG01000003.1"/>
</dbReference>
<dbReference type="InterPro" id="IPR025711">
    <property type="entry name" value="PepSY"/>
</dbReference>
<feature type="domain" description="PepSY" evidence="3">
    <location>
        <begin position="49"/>
        <end position="97"/>
    </location>
</feature>
<name>A0A380B042_9GAMM</name>
<evidence type="ECO:0000259" key="3">
    <source>
        <dbReference type="Pfam" id="PF03413"/>
    </source>
</evidence>
<organism evidence="5 7">
    <name type="scientific">Shewanella morhuae</name>
    <dbReference type="NCBI Taxonomy" id="365591"/>
    <lineage>
        <taxon>Bacteria</taxon>
        <taxon>Pseudomonadati</taxon>
        <taxon>Pseudomonadota</taxon>
        <taxon>Gammaproteobacteria</taxon>
        <taxon>Alteromonadales</taxon>
        <taxon>Shewanellaceae</taxon>
        <taxon>Shewanella</taxon>
    </lineage>
</organism>
<dbReference type="EMBL" id="PYSG01000003">
    <property type="protein sequence ID" value="PTA48777.1"/>
    <property type="molecule type" value="Genomic_DNA"/>
</dbReference>
<protein>
    <submittedName>
        <fullName evidence="4">Peptidase M4</fullName>
    </submittedName>
</protein>
<dbReference type="Pfam" id="PF03413">
    <property type="entry name" value="PepSY"/>
    <property type="match status" value="1"/>
</dbReference>
<feature type="compositionally biased region" description="Basic and acidic residues" evidence="1">
    <location>
        <begin position="23"/>
        <end position="43"/>
    </location>
</feature>
<evidence type="ECO:0000256" key="1">
    <source>
        <dbReference type="SAM" id="MobiDB-lite"/>
    </source>
</evidence>
<gene>
    <name evidence="4" type="ORF">C9I43_17070</name>
    <name evidence="5" type="ORF">NCTC10736_03200</name>
</gene>
<evidence type="ECO:0000313" key="6">
    <source>
        <dbReference type="Proteomes" id="UP000240506"/>
    </source>
</evidence>
<sequence length="100" mass="10928">MKFGLTLALIACLFASFGSTAGNDRRDDRNQSRNQEAKNEQRRLVVNNPDQAVAIAQRQFQGKVLSVQSSGAGYRIKILNNDGQVFSVSVDAATGRVSRK</sequence>
<feature type="signal peptide" evidence="2">
    <location>
        <begin position="1"/>
        <end position="21"/>
    </location>
</feature>
<evidence type="ECO:0000313" key="4">
    <source>
        <dbReference type="EMBL" id="PTA48777.1"/>
    </source>
</evidence>
<evidence type="ECO:0000313" key="5">
    <source>
        <dbReference type="EMBL" id="SUI90840.1"/>
    </source>
</evidence>
<accession>A0A380B042</accession>
<proteinExistence type="predicted"/>
<keyword evidence="2" id="KW-0732">Signal</keyword>
<evidence type="ECO:0000313" key="7">
    <source>
        <dbReference type="Proteomes" id="UP000255061"/>
    </source>
</evidence>
<keyword evidence="6" id="KW-1185">Reference proteome</keyword>
<reference evidence="5 7" key="3">
    <citation type="submission" date="2018-06" db="EMBL/GenBank/DDBJ databases">
        <authorList>
            <consortium name="Pathogen Informatics"/>
            <person name="Doyle S."/>
        </authorList>
    </citation>
    <scope>NUCLEOTIDE SEQUENCE [LARGE SCALE GENOMIC DNA]</scope>
    <source>
        <strain evidence="5 7">NCTC10736</strain>
    </source>
</reference>
<feature type="region of interest" description="Disordered" evidence="1">
    <location>
        <begin position="19"/>
        <end position="44"/>
    </location>
</feature>
<dbReference type="EMBL" id="UGYV01000001">
    <property type="protein sequence ID" value="SUI90840.1"/>
    <property type="molecule type" value="Genomic_DNA"/>
</dbReference>
<dbReference type="Proteomes" id="UP000240506">
    <property type="component" value="Unassembled WGS sequence"/>
</dbReference>
<reference evidence="4" key="1">
    <citation type="submission" date="2018-03" db="EMBL/GenBank/DDBJ databases">
        <authorList>
            <person name="Dailey F.E."/>
        </authorList>
    </citation>
    <scope>NUCLEOTIDE SEQUENCE</scope>
    <source>
        <strain evidence="4">CW7</strain>
    </source>
</reference>
<feature type="chain" id="PRO_5016573923" evidence="2">
    <location>
        <begin position="22"/>
        <end position="100"/>
    </location>
</feature>
<evidence type="ECO:0000256" key="2">
    <source>
        <dbReference type="SAM" id="SignalP"/>
    </source>
</evidence>
<dbReference type="AlphaFoldDB" id="A0A380B042"/>